<evidence type="ECO:0008006" key="4">
    <source>
        <dbReference type="Google" id="ProtNLM"/>
    </source>
</evidence>
<keyword evidence="1" id="KW-0472">Membrane</keyword>
<gene>
    <name evidence="2" type="ORF">UT18_C0007G0108</name>
</gene>
<evidence type="ECO:0000313" key="3">
    <source>
        <dbReference type="Proteomes" id="UP000034207"/>
    </source>
</evidence>
<dbReference type="AlphaFoldDB" id="A0A0G0LUZ6"/>
<accession>A0A0G0LUZ6</accession>
<evidence type="ECO:0000256" key="1">
    <source>
        <dbReference type="SAM" id="Phobius"/>
    </source>
</evidence>
<reference evidence="2 3" key="1">
    <citation type="journal article" date="2015" name="Nature">
        <title>rRNA introns, odd ribosomes, and small enigmatic genomes across a large radiation of phyla.</title>
        <authorList>
            <person name="Brown C.T."/>
            <person name="Hug L.A."/>
            <person name="Thomas B.C."/>
            <person name="Sharon I."/>
            <person name="Castelle C.J."/>
            <person name="Singh A."/>
            <person name="Wilkins M.J."/>
            <person name="Williams K.H."/>
            <person name="Banfield J.F."/>
        </authorList>
    </citation>
    <scope>NUCLEOTIDE SEQUENCE [LARGE SCALE GENOMIC DNA]</scope>
</reference>
<keyword evidence="1" id="KW-1133">Transmembrane helix</keyword>
<dbReference type="EMBL" id="LBVV01000007">
    <property type="protein sequence ID" value="KKQ94852.1"/>
    <property type="molecule type" value="Genomic_DNA"/>
</dbReference>
<dbReference type="Proteomes" id="UP000034207">
    <property type="component" value="Unassembled WGS sequence"/>
</dbReference>
<organism evidence="2 3">
    <name type="scientific">candidate division CPR2 bacterium GW2011_GWC2_39_10</name>
    <dbReference type="NCBI Taxonomy" id="1618345"/>
    <lineage>
        <taxon>Bacteria</taxon>
        <taxon>Bacteria division CPR2</taxon>
    </lineage>
</organism>
<proteinExistence type="predicted"/>
<protein>
    <recommendedName>
        <fullName evidence="4">Cytochrome oxidase complex assembly protein 1</fullName>
    </recommendedName>
</protein>
<evidence type="ECO:0000313" key="2">
    <source>
        <dbReference type="EMBL" id="KKQ94852.1"/>
    </source>
</evidence>
<comment type="caution">
    <text evidence="2">The sequence shown here is derived from an EMBL/GenBank/DDBJ whole genome shotgun (WGS) entry which is preliminary data.</text>
</comment>
<keyword evidence="1" id="KW-0812">Transmembrane</keyword>
<sequence length="147" mass="16473">MSKESKGGSFNYYFDPTVGWIIAAFGICTCVIIVAFVLSSPSRIAIDEESHQTIKRVIGKDMAEEKGDLKINWIAIPYKVQTKQGDKIIAYTIYGYPNKLFVIKSQDNHHLGNGKEIILHSGKLFEDSIDTLYVEIKETEKVLGTAK</sequence>
<feature type="transmembrane region" description="Helical" evidence="1">
    <location>
        <begin position="20"/>
        <end position="38"/>
    </location>
</feature>
<name>A0A0G0LUZ6_UNCC2</name>
<dbReference type="STRING" id="1618345.UT18_C0007G0108"/>